<reference evidence="3 4" key="1">
    <citation type="submission" date="2018-06" db="EMBL/GenBank/DDBJ databases">
        <title>Extensive metabolic versatility and redundancy in microbially diverse, dynamic hydrothermal sediments.</title>
        <authorList>
            <person name="Dombrowski N."/>
            <person name="Teske A."/>
            <person name="Baker B.J."/>
        </authorList>
    </citation>
    <scope>NUCLEOTIDE SEQUENCE [LARGE SCALE GENOMIC DNA]</scope>
    <source>
        <strain evidence="3">B36_G15</strain>
    </source>
</reference>
<dbReference type="SUPFAM" id="SSF55073">
    <property type="entry name" value="Nucleotide cyclase"/>
    <property type="match status" value="1"/>
</dbReference>
<evidence type="ECO:0000256" key="2">
    <source>
        <dbReference type="SAM" id="Coils"/>
    </source>
</evidence>
<dbReference type="SUPFAM" id="SSF48452">
    <property type="entry name" value="TPR-like"/>
    <property type="match status" value="2"/>
</dbReference>
<dbReference type="InterPro" id="IPR027417">
    <property type="entry name" value="P-loop_NTPase"/>
</dbReference>
<dbReference type="Pfam" id="PF13424">
    <property type="entry name" value="TPR_12"/>
    <property type="match status" value="3"/>
</dbReference>
<proteinExistence type="predicted"/>
<evidence type="ECO:0000313" key="4">
    <source>
        <dbReference type="Proteomes" id="UP000268469"/>
    </source>
</evidence>
<dbReference type="InterPro" id="IPR029787">
    <property type="entry name" value="Nucleotide_cyclase"/>
</dbReference>
<dbReference type="InterPro" id="IPR019734">
    <property type="entry name" value="TPR_rpt"/>
</dbReference>
<dbReference type="Proteomes" id="UP000268469">
    <property type="component" value="Unassembled WGS sequence"/>
</dbReference>
<evidence type="ECO:0000256" key="1">
    <source>
        <dbReference type="PROSITE-ProRule" id="PRU00339"/>
    </source>
</evidence>
<evidence type="ECO:0008006" key="5">
    <source>
        <dbReference type="Google" id="ProtNLM"/>
    </source>
</evidence>
<dbReference type="PANTHER" id="PTHR47691">
    <property type="entry name" value="REGULATOR-RELATED"/>
    <property type="match status" value="1"/>
</dbReference>
<feature type="repeat" description="TPR" evidence="1">
    <location>
        <begin position="620"/>
        <end position="653"/>
    </location>
</feature>
<accession>A0A660SDG1</accession>
<dbReference type="SMART" id="SM00028">
    <property type="entry name" value="TPR"/>
    <property type="match status" value="6"/>
</dbReference>
<evidence type="ECO:0000313" key="3">
    <source>
        <dbReference type="EMBL" id="RKX68703.1"/>
    </source>
</evidence>
<name>A0A660SDG1_UNCW3</name>
<dbReference type="Gene3D" id="3.40.50.300">
    <property type="entry name" value="P-loop containing nucleotide triphosphate hydrolases"/>
    <property type="match status" value="1"/>
</dbReference>
<dbReference type="EMBL" id="QNBE01000137">
    <property type="protein sequence ID" value="RKX68703.1"/>
    <property type="molecule type" value="Genomic_DNA"/>
</dbReference>
<dbReference type="InterPro" id="IPR011990">
    <property type="entry name" value="TPR-like_helical_dom_sf"/>
</dbReference>
<organism evidence="3 4">
    <name type="scientific">candidate division WOR-3 bacterium</name>
    <dbReference type="NCBI Taxonomy" id="2052148"/>
    <lineage>
        <taxon>Bacteria</taxon>
        <taxon>Bacteria division WOR-3</taxon>
    </lineage>
</organism>
<comment type="caution">
    <text evidence="3">The sequence shown here is derived from an EMBL/GenBank/DDBJ whole genome shotgun (WGS) entry which is preliminary data.</text>
</comment>
<gene>
    <name evidence="3" type="ORF">DRP53_10185</name>
</gene>
<keyword evidence="2" id="KW-0175">Coiled coil</keyword>
<dbReference type="Gene3D" id="1.25.40.10">
    <property type="entry name" value="Tetratricopeptide repeat domain"/>
    <property type="match status" value="2"/>
</dbReference>
<protein>
    <recommendedName>
        <fullName evidence="5">Tetratricopeptide repeat protein</fullName>
    </recommendedName>
</protein>
<feature type="repeat" description="TPR" evidence="1">
    <location>
        <begin position="700"/>
        <end position="733"/>
    </location>
</feature>
<dbReference type="SUPFAM" id="SSF52540">
    <property type="entry name" value="P-loop containing nucleoside triphosphate hydrolases"/>
    <property type="match status" value="1"/>
</dbReference>
<sequence>MPIVMALRPDLKRRRGINAMVAKFQGETLGNLLFRFDGGDPLGCALTLKTEFGDLGVGLSGGELFHIESSYFGPTINRAKALASAASPGQILITPEIKEFCPVPSQVEFKSLGIHTLSDLGPPIEVITLLAPDEEFPPIRSLSTIPNNLPIQEIPFVDRDSELLRLKNYLGDPNHRVVTLIGPGGIGKSRLAFQAAAESACLFPDGIFVVPLAPLAIVSDEIIVFAIAEAVGFSFYSREDPQRQLLSCLKDKHILLILENIEYVKECTPLFSRLIENTNHLKLLITSRERIRLKGATLMVGGLMIPKDLSGPTGGFGSIQLFYLVGKRNRPDFEPTGSDWEEIIKSCRMVDGLPLGIELAASWLRSFTVKQIGYELSRSLDFLKTSVKGRSLRGVFDSSWRFLSSREKEVFRRLSVFHGNITAEAAEAVAGADRSILESLSDRSLLRKLSPHRYLMLDTLRLYAEEKLNREPNGGEMVRSRHSHYFMTYLAQMEGGLKGPEQKEILTKIGKEIENIRAAWQWSVRQLKEAEIEAAVGALGLYYDMRGWYKEAKATFEWTLEELKMEYLKRKRKVKERLWAMVLTQLGIFHQRLASYDKAKKIFHEVIEIFKPLGDKRALAYVINNLGATEFYQGNYDEAVKFYRESLRLREEIGDEWGMAASYNNLAGIAYVRGDYQTAKDLYLKSLEIQRKTGDRRMLASLLNNLGNVSHIQKNYDEANRYYEEALSIFTYLGDRLGMALTYNNLGSVTQALGEVKRAEGYLRKSLQIYEALGDARGKSFALINLGDATFKLKKYTVAKRYLKEALRILVEISAMPYAYEALIIFAQLYETEGKIEAAAELLSFITESKETEASTQKKAAQLLEKLEEKLSKEQLHKMREKVRGLRLERIVREFFSI</sequence>
<dbReference type="AlphaFoldDB" id="A0A660SDG1"/>
<keyword evidence="1" id="KW-0802">TPR repeat</keyword>
<dbReference type="PROSITE" id="PS50005">
    <property type="entry name" value="TPR"/>
    <property type="match status" value="2"/>
</dbReference>
<dbReference type="PANTHER" id="PTHR47691:SF3">
    <property type="entry name" value="HTH-TYPE TRANSCRIPTIONAL REGULATOR RV0890C-RELATED"/>
    <property type="match status" value="1"/>
</dbReference>
<dbReference type="PRINTS" id="PR00364">
    <property type="entry name" value="DISEASERSIST"/>
</dbReference>
<feature type="coiled-coil region" evidence="2">
    <location>
        <begin position="857"/>
        <end position="884"/>
    </location>
</feature>
<dbReference type="Gene3D" id="3.30.70.1230">
    <property type="entry name" value="Nucleotide cyclase"/>
    <property type="match status" value="1"/>
</dbReference>